<reference evidence="2" key="1">
    <citation type="submission" date="2016-11" db="UniProtKB">
        <authorList>
            <consortium name="WormBaseParasite"/>
        </authorList>
    </citation>
    <scope>IDENTIFICATION</scope>
    <source>
        <strain evidence="2">KR3021</strain>
    </source>
</reference>
<proteinExistence type="predicted"/>
<evidence type="ECO:0000313" key="2">
    <source>
        <dbReference type="WBParaSite" id="RSKR_0000111450.1"/>
    </source>
</evidence>
<dbReference type="WBParaSite" id="RSKR_0000111450.1">
    <property type="protein sequence ID" value="RSKR_0000111450.1"/>
    <property type="gene ID" value="RSKR_0000111450"/>
</dbReference>
<protein>
    <submittedName>
        <fullName evidence="2">Protein quiver</fullName>
    </submittedName>
</protein>
<evidence type="ECO:0000313" key="1">
    <source>
        <dbReference type="Proteomes" id="UP000095286"/>
    </source>
</evidence>
<accession>A0AC35TIR5</accession>
<sequence length="172" mass="19786">MISSTHNEGSYTNHKCYSCASEVYRTYWTQLMHHYYPPKNFTDNCWSPNHLIGTTPCRSACFTMIEDTDEESSPQAIIRGCVDRLLLFGMDEDVKDAIITYHKTCRWTDRHLLQLISLTRNSQNVLMCTCSGEICNGGDMRTRTDSNSSSVLFQFNLIIIIVPLILLNVIWM</sequence>
<dbReference type="Proteomes" id="UP000095286">
    <property type="component" value="Unplaced"/>
</dbReference>
<name>A0AC35TIR5_9BILA</name>
<organism evidence="1 2">
    <name type="scientific">Rhabditophanes sp. KR3021</name>
    <dbReference type="NCBI Taxonomy" id="114890"/>
    <lineage>
        <taxon>Eukaryota</taxon>
        <taxon>Metazoa</taxon>
        <taxon>Ecdysozoa</taxon>
        <taxon>Nematoda</taxon>
        <taxon>Chromadorea</taxon>
        <taxon>Rhabditida</taxon>
        <taxon>Tylenchina</taxon>
        <taxon>Panagrolaimomorpha</taxon>
        <taxon>Strongyloidoidea</taxon>
        <taxon>Alloionematidae</taxon>
        <taxon>Rhabditophanes</taxon>
    </lineage>
</organism>